<evidence type="ECO:0008006" key="3">
    <source>
        <dbReference type="Google" id="ProtNLM"/>
    </source>
</evidence>
<name>A0A7I7NQE9_9MYCO</name>
<dbReference type="Pfam" id="PF11042">
    <property type="entry name" value="DUF2750"/>
    <property type="match status" value="1"/>
</dbReference>
<dbReference type="Proteomes" id="UP000466396">
    <property type="component" value="Chromosome"/>
</dbReference>
<evidence type="ECO:0000313" key="1">
    <source>
        <dbReference type="EMBL" id="BBX97737.1"/>
    </source>
</evidence>
<keyword evidence="2" id="KW-1185">Reference proteome</keyword>
<accession>A0A7I7NQE9</accession>
<dbReference type="AlphaFoldDB" id="A0A7I7NQE9"/>
<organism evidence="1 2">
    <name type="scientific">Mycobacterium lacus</name>
    <dbReference type="NCBI Taxonomy" id="169765"/>
    <lineage>
        <taxon>Bacteria</taxon>
        <taxon>Bacillati</taxon>
        <taxon>Actinomycetota</taxon>
        <taxon>Actinomycetes</taxon>
        <taxon>Mycobacteriales</taxon>
        <taxon>Mycobacteriaceae</taxon>
        <taxon>Mycobacterium</taxon>
    </lineage>
</organism>
<sequence length="129" mass="14283">MVAFHLTVDLQARYGRFVDRVRATGEVWVLVGPEMRGAWVESNHYVAEDDEPVRVHLIFSTAAYARQHATAEWADWEAASLDLDEFIAGPLKTMQESGDLVGPDFNADLAGVEIEPIDLARVLLGESEA</sequence>
<dbReference type="InterPro" id="IPR021284">
    <property type="entry name" value="DUF2750"/>
</dbReference>
<protein>
    <recommendedName>
        <fullName evidence="3">DUF2750 domain-containing protein</fullName>
    </recommendedName>
</protein>
<proteinExistence type="predicted"/>
<dbReference type="EMBL" id="AP022581">
    <property type="protein sequence ID" value="BBX97737.1"/>
    <property type="molecule type" value="Genomic_DNA"/>
</dbReference>
<reference evidence="1 2" key="1">
    <citation type="journal article" date="2019" name="Emerg. Microbes Infect.">
        <title>Comprehensive subspecies identification of 175 nontuberculous mycobacteria species based on 7547 genomic profiles.</title>
        <authorList>
            <person name="Matsumoto Y."/>
            <person name="Kinjo T."/>
            <person name="Motooka D."/>
            <person name="Nabeya D."/>
            <person name="Jung N."/>
            <person name="Uechi K."/>
            <person name="Horii T."/>
            <person name="Iida T."/>
            <person name="Fujita J."/>
            <person name="Nakamura S."/>
        </authorList>
    </citation>
    <scope>NUCLEOTIDE SEQUENCE [LARGE SCALE GENOMIC DNA]</scope>
    <source>
        <strain evidence="1 2">JCM 15657</strain>
    </source>
</reference>
<dbReference type="KEGG" id="mlj:MLAC_30310"/>
<evidence type="ECO:0000313" key="2">
    <source>
        <dbReference type="Proteomes" id="UP000466396"/>
    </source>
</evidence>
<gene>
    <name evidence="1" type="ORF">MLAC_30310</name>
</gene>